<proteinExistence type="predicted"/>
<evidence type="ECO:0000313" key="1">
    <source>
        <dbReference type="EMBL" id="ACC93625.1"/>
    </source>
</evidence>
<dbReference type="AlphaFoldDB" id="B2M0J5"/>
<sequence>MCEKCIDPRRGHLMPNSAFKRTGCARRSTMR</sequence>
<organism evidence="1">
    <name type="scientific">Escherichia coli</name>
    <dbReference type="NCBI Taxonomy" id="562"/>
    <lineage>
        <taxon>Bacteria</taxon>
        <taxon>Pseudomonadati</taxon>
        <taxon>Pseudomonadota</taxon>
        <taxon>Gammaproteobacteria</taxon>
        <taxon>Enterobacterales</taxon>
        <taxon>Enterobacteriaceae</taxon>
        <taxon>Escherichia</taxon>
    </lineage>
</organism>
<dbReference type="EMBL" id="EU598449">
    <property type="protein sequence ID" value="ACC93625.1"/>
    <property type="molecule type" value="Genomic_DNA"/>
</dbReference>
<reference evidence="1" key="1">
    <citation type="journal article" date="2010" name="Acta Trop.">
        <title>Characterization of antimicrobial resistance and integrons among Escherichia coli isolated from animal farms in Eastern China.</title>
        <authorList>
            <person name="Lu L."/>
            <person name="Dai L."/>
            <person name="Wang Y."/>
            <person name="Wu C."/>
            <person name="Chen X."/>
            <person name="Li L."/>
            <person name="Qi Y."/>
            <person name="Xia L."/>
            <person name="Shen J."/>
        </authorList>
    </citation>
    <scope>NUCLEOTIDE SEQUENCE</scope>
    <source>
        <strain evidence="1">P65</strain>
    </source>
</reference>
<accession>B2M0J5</accession>
<protein>
    <submittedName>
        <fullName evidence="1">Uncharacterized protein</fullName>
    </submittedName>
</protein>
<name>B2M0J5_ECOLX</name>